<feature type="transmembrane region" description="Helical" evidence="8">
    <location>
        <begin position="75"/>
        <end position="94"/>
    </location>
</feature>
<dbReference type="PANTHER" id="PTHR23517:SF2">
    <property type="entry name" value="MULTIDRUG RESISTANCE PROTEIN MDTH"/>
    <property type="match status" value="1"/>
</dbReference>
<dbReference type="PANTHER" id="PTHR23517">
    <property type="entry name" value="RESISTANCE PROTEIN MDTM, PUTATIVE-RELATED-RELATED"/>
    <property type="match status" value="1"/>
</dbReference>
<dbReference type="Gene3D" id="1.20.1250.20">
    <property type="entry name" value="MFS general substrate transporter like domains"/>
    <property type="match status" value="1"/>
</dbReference>
<feature type="transmembrane region" description="Helical" evidence="8">
    <location>
        <begin position="211"/>
        <end position="230"/>
    </location>
</feature>
<evidence type="ECO:0000256" key="3">
    <source>
        <dbReference type="ARBA" id="ARBA00022475"/>
    </source>
</evidence>
<keyword evidence="2" id="KW-0813">Transport</keyword>
<feature type="transmembrane region" description="Helical" evidence="8">
    <location>
        <begin position="373"/>
        <end position="391"/>
    </location>
</feature>
<feature type="transmembrane region" description="Helical" evidence="8">
    <location>
        <begin position="41"/>
        <end position="68"/>
    </location>
</feature>
<dbReference type="InterPro" id="IPR020846">
    <property type="entry name" value="MFS_dom"/>
</dbReference>
<evidence type="ECO:0000256" key="4">
    <source>
        <dbReference type="ARBA" id="ARBA00022692"/>
    </source>
</evidence>
<sequence length="428" mass="44069">MPGSALPRVTRLFLAGNAVAMTGNGLVIAFTLIYLHQARGIALPVVGLLLAAGAAAGLLAVTVSGVLLDRLGARRVLTGIFLGQATAQVLLAWAHNAATALPALLLYGATWAPMFPAIATAIAGLTPDPAAQQRVFAINFTAQNAAIGIGTVLGATVANVHHPGSFQALFLANAVSCLIFAVVLTFLPALRTAPARKEPRAGYRDVLARPGLRLVLVASLIVAFTAYPAFDSGLPAYASVEAHVSARVVALSLTVNTALIVLAQLFVLRRVRRARRSSALAISGLILATSWAMFGLAALPVAATGRIAFVFGFTALFGLGETVLAPTVSPLVNRLTDDRLRGRANSLAALSQSLAFMICPALATGLIAVGAGAVWIGLLCVGCLATVAVGARPRRALTSDQDHVTEAPATRPEPVAGRRRAARSGTRG</sequence>
<keyword evidence="11" id="KW-1185">Reference proteome</keyword>
<comment type="caution">
    <text evidence="10">The sequence shown here is derived from an EMBL/GenBank/DDBJ whole genome shotgun (WGS) entry which is preliminary data.</text>
</comment>
<evidence type="ECO:0000259" key="9">
    <source>
        <dbReference type="PROSITE" id="PS50850"/>
    </source>
</evidence>
<feature type="transmembrane region" description="Helical" evidence="8">
    <location>
        <begin position="12"/>
        <end position="35"/>
    </location>
</feature>
<keyword evidence="6 8" id="KW-0472">Membrane</keyword>
<keyword evidence="4 8" id="KW-0812">Transmembrane</keyword>
<feature type="transmembrane region" description="Helical" evidence="8">
    <location>
        <begin position="135"/>
        <end position="158"/>
    </location>
</feature>
<evidence type="ECO:0000313" key="10">
    <source>
        <dbReference type="EMBL" id="TVZ02920.1"/>
    </source>
</evidence>
<evidence type="ECO:0000256" key="5">
    <source>
        <dbReference type="ARBA" id="ARBA00022989"/>
    </source>
</evidence>
<gene>
    <name evidence="10" type="ORF">EAS64_20825</name>
</gene>
<feature type="domain" description="Major facilitator superfamily (MFS) profile" evidence="9">
    <location>
        <begin position="9"/>
        <end position="394"/>
    </location>
</feature>
<dbReference type="InterPro" id="IPR050171">
    <property type="entry name" value="MFS_Transporters"/>
</dbReference>
<feature type="transmembrane region" description="Helical" evidence="8">
    <location>
        <begin position="344"/>
        <end position="367"/>
    </location>
</feature>
<dbReference type="InterPro" id="IPR011701">
    <property type="entry name" value="MFS"/>
</dbReference>
<evidence type="ECO:0000256" key="2">
    <source>
        <dbReference type="ARBA" id="ARBA00022448"/>
    </source>
</evidence>
<feature type="transmembrane region" description="Helical" evidence="8">
    <location>
        <begin position="170"/>
        <end position="190"/>
    </location>
</feature>
<dbReference type="Proteomes" id="UP000460272">
    <property type="component" value="Unassembled WGS sequence"/>
</dbReference>
<organism evidence="10 11">
    <name type="scientific">Trebonia kvetii</name>
    <dbReference type="NCBI Taxonomy" id="2480626"/>
    <lineage>
        <taxon>Bacteria</taxon>
        <taxon>Bacillati</taxon>
        <taxon>Actinomycetota</taxon>
        <taxon>Actinomycetes</taxon>
        <taxon>Streptosporangiales</taxon>
        <taxon>Treboniaceae</taxon>
        <taxon>Trebonia</taxon>
    </lineage>
</organism>
<proteinExistence type="predicted"/>
<name>A0A6P2BVJ5_9ACTN</name>
<feature type="transmembrane region" description="Helical" evidence="8">
    <location>
        <begin position="307"/>
        <end position="332"/>
    </location>
</feature>
<evidence type="ECO:0000256" key="6">
    <source>
        <dbReference type="ARBA" id="ARBA00023136"/>
    </source>
</evidence>
<evidence type="ECO:0000256" key="8">
    <source>
        <dbReference type="SAM" id="Phobius"/>
    </source>
</evidence>
<comment type="subcellular location">
    <subcellularLocation>
        <location evidence="1">Cell membrane</location>
        <topology evidence="1">Multi-pass membrane protein</topology>
    </subcellularLocation>
</comment>
<feature type="transmembrane region" description="Helical" evidence="8">
    <location>
        <begin position="100"/>
        <end position="123"/>
    </location>
</feature>
<dbReference type="Pfam" id="PF07690">
    <property type="entry name" value="MFS_1"/>
    <property type="match status" value="1"/>
</dbReference>
<dbReference type="GO" id="GO:0022857">
    <property type="term" value="F:transmembrane transporter activity"/>
    <property type="evidence" value="ECO:0007669"/>
    <property type="project" value="InterPro"/>
</dbReference>
<keyword evidence="3" id="KW-1003">Cell membrane</keyword>
<feature type="transmembrane region" description="Helical" evidence="8">
    <location>
        <begin position="280"/>
        <end position="301"/>
    </location>
</feature>
<dbReference type="SUPFAM" id="SSF103473">
    <property type="entry name" value="MFS general substrate transporter"/>
    <property type="match status" value="1"/>
</dbReference>
<feature type="transmembrane region" description="Helical" evidence="8">
    <location>
        <begin position="250"/>
        <end position="268"/>
    </location>
</feature>
<dbReference type="GO" id="GO:0005886">
    <property type="term" value="C:plasma membrane"/>
    <property type="evidence" value="ECO:0007669"/>
    <property type="project" value="UniProtKB-SubCell"/>
</dbReference>
<reference evidence="10 11" key="1">
    <citation type="submission" date="2018-11" db="EMBL/GenBank/DDBJ databases">
        <title>Trebonia kvetii gen.nov., sp.nov., a novel acidophilic actinobacterium, and proposal of the new actinobacterial family Treboniaceae fam. nov.</title>
        <authorList>
            <person name="Rapoport D."/>
            <person name="Sagova-Mareckova M."/>
            <person name="Sedlacek I."/>
            <person name="Provaznik J."/>
            <person name="Kralova S."/>
            <person name="Pavlinic D."/>
            <person name="Benes V."/>
            <person name="Kopecky J."/>
        </authorList>
    </citation>
    <scope>NUCLEOTIDE SEQUENCE [LARGE SCALE GENOMIC DNA]</scope>
    <source>
        <strain evidence="10 11">15Tr583</strain>
    </source>
</reference>
<protein>
    <submittedName>
        <fullName evidence="10">MFS transporter</fullName>
    </submittedName>
</protein>
<evidence type="ECO:0000256" key="7">
    <source>
        <dbReference type="SAM" id="MobiDB-lite"/>
    </source>
</evidence>
<dbReference type="PROSITE" id="PS50850">
    <property type="entry name" value="MFS"/>
    <property type="match status" value="1"/>
</dbReference>
<evidence type="ECO:0000256" key="1">
    <source>
        <dbReference type="ARBA" id="ARBA00004651"/>
    </source>
</evidence>
<keyword evidence="5 8" id="KW-1133">Transmembrane helix</keyword>
<dbReference type="AlphaFoldDB" id="A0A6P2BVJ5"/>
<dbReference type="OrthoDB" id="4109786at2"/>
<dbReference type="EMBL" id="RPFW01000004">
    <property type="protein sequence ID" value="TVZ02920.1"/>
    <property type="molecule type" value="Genomic_DNA"/>
</dbReference>
<dbReference type="InterPro" id="IPR036259">
    <property type="entry name" value="MFS_trans_sf"/>
</dbReference>
<accession>A0A6P2BVJ5</accession>
<dbReference type="RefSeq" id="WP_145855195.1">
    <property type="nucleotide sequence ID" value="NZ_RPFW01000004.1"/>
</dbReference>
<evidence type="ECO:0000313" key="11">
    <source>
        <dbReference type="Proteomes" id="UP000460272"/>
    </source>
</evidence>
<feature type="region of interest" description="Disordered" evidence="7">
    <location>
        <begin position="398"/>
        <end position="428"/>
    </location>
</feature>